<sequence length="342" mass="38628">MEKLKVGIAGYGVVGKRRHHFINLNPHLQVVSVCDITLQKGFIENNSIKVYTNFHEMISEESLDVLFVCLTNDVAAEATILGLNKGFHVFCEKPPGRNLKEVSEVIAAEQKNSSLKLKYGFNHRYHDSVREALKIVASGDMGRVINIRGIYGKSMIVNVANGWRAQREIAGGGILLDQGIHMVDLIRLFAGEMKEVKSFISNDYWNLTVEDNAFALMKSESDVIVQFQSTATEWRHQFNLQINLSEGALVLSGILSGSKSYGQELLTIYRKELESGGNPRTETIQYLEDNSWRDEINEFTDVILRNEQVVTGSSTDAYNTMKLVYDIYSADKVWDDKYIKKT</sequence>
<dbReference type="EMBL" id="RQHW01000047">
    <property type="protein sequence ID" value="TGN18271.1"/>
    <property type="molecule type" value="Genomic_DNA"/>
</dbReference>
<dbReference type="InterPro" id="IPR036291">
    <property type="entry name" value="NAD(P)-bd_dom_sf"/>
</dbReference>
<dbReference type="InterPro" id="IPR000683">
    <property type="entry name" value="Gfo/Idh/MocA-like_OxRdtase_N"/>
</dbReference>
<feature type="domain" description="GFO/IDH/MocA-like oxidoreductase" evidence="2">
    <location>
        <begin position="129"/>
        <end position="249"/>
    </location>
</feature>
<proteinExistence type="predicted"/>
<dbReference type="SUPFAM" id="SSF55347">
    <property type="entry name" value="Glyceraldehyde-3-phosphate dehydrogenase-like, C-terminal domain"/>
    <property type="match status" value="1"/>
</dbReference>
<dbReference type="Pfam" id="PF01408">
    <property type="entry name" value="GFO_IDH_MocA"/>
    <property type="match status" value="1"/>
</dbReference>
<dbReference type="AlphaFoldDB" id="A0A4R9LXI4"/>
<dbReference type="OrthoDB" id="9815825at2"/>
<evidence type="ECO:0000259" key="2">
    <source>
        <dbReference type="Pfam" id="PF22725"/>
    </source>
</evidence>
<feature type="domain" description="Gfo/Idh/MocA-like oxidoreductase N-terminal" evidence="1">
    <location>
        <begin position="4"/>
        <end position="114"/>
    </location>
</feature>
<evidence type="ECO:0000313" key="4">
    <source>
        <dbReference type="Proteomes" id="UP000298058"/>
    </source>
</evidence>
<protein>
    <submittedName>
        <fullName evidence="3">Gfo/Idh/MocA family oxidoreductase</fullName>
    </submittedName>
</protein>
<gene>
    <name evidence="3" type="ORF">EHS15_12745</name>
</gene>
<keyword evidence="4" id="KW-1185">Reference proteome</keyword>
<dbReference type="RefSeq" id="WP_135760959.1">
    <property type="nucleotide sequence ID" value="NZ_RQHW01000047.1"/>
</dbReference>
<dbReference type="Proteomes" id="UP000298058">
    <property type="component" value="Unassembled WGS sequence"/>
</dbReference>
<dbReference type="Gene3D" id="3.40.50.720">
    <property type="entry name" value="NAD(P)-binding Rossmann-like Domain"/>
    <property type="match status" value="1"/>
</dbReference>
<dbReference type="Gene3D" id="3.30.360.10">
    <property type="entry name" value="Dihydrodipicolinate Reductase, domain 2"/>
    <property type="match status" value="1"/>
</dbReference>
<dbReference type="InterPro" id="IPR055170">
    <property type="entry name" value="GFO_IDH_MocA-like_dom"/>
</dbReference>
<reference evidence="3" key="1">
    <citation type="journal article" date="2019" name="PLoS Negl. Trop. Dis.">
        <title>Revisiting the worldwide diversity of Leptospira species in the environment.</title>
        <authorList>
            <person name="Vincent A.T."/>
            <person name="Schiettekatte O."/>
            <person name="Bourhy P."/>
            <person name="Veyrier F.J."/>
            <person name="Picardeau M."/>
        </authorList>
    </citation>
    <scope>NUCLEOTIDE SEQUENCE [LARGE SCALE GENOMIC DNA]</scope>
    <source>
        <strain evidence="3">201300427</strain>
    </source>
</reference>
<comment type="caution">
    <text evidence="3">The sequence shown here is derived from an EMBL/GenBank/DDBJ whole genome shotgun (WGS) entry which is preliminary data.</text>
</comment>
<dbReference type="Pfam" id="PF22725">
    <property type="entry name" value="GFO_IDH_MocA_C3"/>
    <property type="match status" value="1"/>
</dbReference>
<evidence type="ECO:0000313" key="3">
    <source>
        <dbReference type="EMBL" id="TGN18271.1"/>
    </source>
</evidence>
<dbReference type="GO" id="GO:0000166">
    <property type="term" value="F:nucleotide binding"/>
    <property type="evidence" value="ECO:0007669"/>
    <property type="project" value="InterPro"/>
</dbReference>
<dbReference type="PANTHER" id="PTHR43249:SF1">
    <property type="entry name" value="D-GLUCOSIDE 3-DEHYDROGENASE"/>
    <property type="match status" value="1"/>
</dbReference>
<dbReference type="SUPFAM" id="SSF51735">
    <property type="entry name" value="NAD(P)-binding Rossmann-fold domains"/>
    <property type="match status" value="1"/>
</dbReference>
<accession>A0A4R9LXI4</accession>
<organism evidence="3 4">
    <name type="scientific">Leptospira idonii</name>
    <dbReference type="NCBI Taxonomy" id="1193500"/>
    <lineage>
        <taxon>Bacteria</taxon>
        <taxon>Pseudomonadati</taxon>
        <taxon>Spirochaetota</taxon>
        <taxon>Spirochaetia</taxon>
        <taxon>Leptospirales</taxon>
        <taxon>Leptospiraceae</taxon>
        <taxon>Leptospira</taxon>
    </lineage>
</organism>
<evidence type="ECO:0000259" key="1">
    <source>
        <dbReference type="Pfam" id="PF01408"/>
    </source>
</evidence>
<dbReference type="InterPro" id="IPR052515">
    <property type="entry name" value="Gfo/Idh/MocA_Oxidoreductase"/>
</dbReference>
<dbReference type="PANTHER" id="PTHR43249">
    <property type="entry name" value="UDP-N-ACETYL-2-AMINO-2-DEOXY-D-GLUCURONATE OXIDASE"/>
    <property type="match status" value="1"/>
</dbReference>
<name>A0A4R9LXI4_9LEPT</name>